<reference evidence="9 10" key="1">
    <citation type="submission" date="2011-01" db="EMBL/GenBank/DDBJ databases">
        <authorList>
            <person name="Durkin A.S."/>
            <person name="Madupu R."/>
            <person name="Torralba M."/>
            <person name="Gillis M."/>
            <person name="Methe B."/>
            <person name="Sutton G."/>
            <person name="Nelson K.E."/>
        </authorList>
    </citation>
    <scope>NUCLEOTIDE SEQUENCE [LARGE SCALE GENOMIC DNA]</scope>
    <source>
        <strain evidence="9 10">ACS-065-V-Col13</strain>
    </source>
</reference>
<sequence>MNRDIFPTRISSRILSLFLKQLSLLLNSGISLDNALSIIIGQNIDKKLTKSLKKVLDNLNNGLNAYESFCKEKESLGPMLISFIKSGDESGRLGDVLDEFSDFLFVTSNNKSKIREAFIYPIVLLLVTIIVIGLIINLVMPTFIASFKDANMVLPLSTRILISISDFFSEYWILILAMIVTTFLVLALFYRKDDYRLAIDYALFKYLPLKRFRMLNVEYKLTSLLYILKSGGIDIIKSMDIISASYRNTYIQEKFYYIKKDLLEGRNLSECFDRSEIFSNMLVSMLEIGETSGKLEESLKKASEYYSNEYIYKLKKFSKLAEPILILIMAFIVGFVVFSVTIPMFDSVNSLY</sequence>
<keyword evidence="10" id="KW-1185">Reference proteome</keyword>
<evidence type="ECO:0000256" key="5">
    <source>
        <dbReference type="ARBA" id="ARBA00022989"/>
    </source>
</evidence>
<keyword evidence="3" id="KW-1003">Cell membrane</keyword>
<accession>F0GWK8</accession>
<dbReference type="PATRIC" id="fig|879305.3.peg.1191"/>
<dbReference type="EMBL" id="AEXM01000027">
    <property type="protein sequence ID" value="EGC81884.1"/>
    <property type="molecule type" value="Genomic_DNA"/>
</dbReference>
<feature type="transmembrane region" description="Helical" evidence="7">
    <location>
        <begin position="118"/>
        <end position="144"/>
    </location>
</feature>
<comment type="similarity">
    <text evidence="2">Belongs to the GSP F family.</text>
</comment>
<evidence type="ECO:0000256" key="7">
    <source>
        <dbReference type="SAM" id="Phobius"/>
    </source>
</evidence>
<dbReference type="PANTHER" id="PTHR30012">
    <property type="entry name" value="GENERAL SECRETION PATHWAY PROTEIN"/>
    <property type="match status" value="1"/>
</dbReference>
<name>F0GWK8_9FIRM</name>
<proteinExistence type="inferred from homology"/>
<dbReference type="STRING" id="879305.HMPREF9290_0199"/>
<dbReference type="InterPro" id="IPR042094">
    <property type="entry name" value="T2SS_GspF_sf"/>
</dbReference>
<evidence type="ECO:0000256" key="4">
    <source>
        <dbReference type="ARBA" id="ARBA00022692"/>
    </source>
</evidence>
<dbReference type="PRINTS" id="PR00812">
    <property type="entry name" value="BCTERIALGSPF"/>
</dbReference>
<evidence type="ECO:0000259" key="8">
    <source>
        <dbReference type="Pfam" id="PF00482"/>
    </source>
</evidence>
<dbReference type="AlphaFoldDB" id="F0GWK8"/>
<comment type="caution">
    <text evidence="9">The sequence shown here is derived from an EMBL/GenBank/DDBJ whole genome shotgun (WGS) entry which is preliminary data.</text>
</comment>
<dbReference type="eggNOG" id="COG1459">
    <property type="taxonomic scope" value="Bacteria"/>
</dbReference>
<dbReference type="Proteomes" id="UP000005286">
    <property type="component" value="Unassembled WGS sequence"/>
</dbReference>
<feature type="transmembrane region" description="Helical" evidence="7">
    <location>
        <begin position="171"/>
        <end position="190"/>
    </location>
</feature>
<feature type="transmembrane region" description="Helical" evidence="7">
    <location>
        <begin position="324"/>
        <end position="345"/>
    </location>
</feature>
<evidence type="ECO:0000256" key="6">
    <source>
        <dbReference type="ARBA" id="ARBA00023136"/>
    </source>
</evidence>
<evidence type="ECO:0000313" key="10">
    <source>
        <dbReference type="Proteomes" id="UP000005286"/>
    </source>
</evidence>
<protein>
    <submittedName>
        <fullName evidence="9">Type II secretion system protein F domain protein</fullName>
    </submittedName>
</protein>
<organism evidence="9 10">
    <name type="scientific">Anaerococcus prevotii ACS-065-V-Col13</name>
    <dbReference type="NCBI Taxonomy" id="879305"/>
    <lineage>
        <taxon>Bacteria</taxon>
        <taxon>Bacillati</taxon>
        <taxon>Bacillota</taxon>
        <taxon>Tissierellia</taxon>
        <taxon>Tissierellales</taxon>
        <taxon>Peptoniphilaceae</taxon>
        <taxon>Anaerococcus</taxon>
    </lineage>
</organism>
<feature type="domain" description="Type II secretion system protein GspF" evidence="8">
    <location>
        <begin position="18"/>
        <end position="141"/>
    </location>
</feature>
<keyword evidence="6 7" id="KW-0472">Membrane</keyword>
<keyword evidence="4 7" id="KW-0812">Transmembrane</keyword>
<dbReference type="InterPro" id="IPR018076">
    <property type="entry name" value="T2SS_GspF_dom"/>
</dbReference>
<dbReference type="GO" id="GO:0005886">
    <property type="term" value="C:plasma membrane"/>
    <property type="evidence" value="ECO:0007669"/>
    <property type="project" value="UniProtKB-SubCell"/>
</dbReference>
<evidence type="ECO:0000256" key="2">
    <source>
        <dbReference type="ARBA" id="ARBA00005745"/>
    </source>
</evidence>
<comment type="subcellular location">
    <subcellularLocation>
        <location evidence="1">Cell membrane</location>
        <topology evidence="1">Multi-pass membrane protein</topology>
    </subcellularLocation>
</comment>
<feature type="domain" description="Type II secretion system protein GspF" evidence="8">
    <location>
        <begin position="222"/>
        <end position="343"/>
    </location>
</feature>
<dbReference type="Pfam" id="PF00482">
    <property type="entry name" value="T2SSF"/>
    <property type="match status" value="2"/>
</dbReference>
<evidence type="ECO:0000313" key="9">
    <source>
        <dbReference type="EMBL" id="EGC81884.1"/>
    </source>
</evidence>
<evidence type="ECO:0000256" key="1">
    <source>
        <dbReference type="ARBA" id="ARBA00004651"/>
    </source>
</evidence>
<keyword evidence="5 7" id="KW-1133">Transmembrane helix</keyword>
<dbReference type="InterPro" id="IPR003004">
    <property type="entry name" value="GspF/PilC"/>
</dbReference>
<evidence type="ECO:0000256" key="3">
    <source>
        <dbReference type="ARBA" id="ARBA00022475"/>
    </source>
</evidence>
<gene>
    <name evidence="9" type="ORF">HMPREF9290_0199</name>
</gene>
<dbReference type="PANTHER" id="PTHR30012:SF0">
    <property type="entry name" value="TYPE II SECRETION SYSTEM PROTEIN F-RELATED"/>
    <property type="match status" value="1"/>
</dbReference>
<dbReference type="Gene3D" id="1.20.81.30">
    <property type="entry name" value="Type II secretion system (T2SS), domain F"/>
    <property type="match status" value="2"/>
</dbReference>